<sequence>MEKLVVKCGKFVVLVDLHILPQGHQNGSTWFLQEHREEVGALTKDAVEQRVRQFWRTRQGQSKQTKELSPDNPMCIKGQTLRLAAYFMKRHVNLRCVIRQHYQELRVFPERFIVCVSLPENDMALFGNLKMAEQSGQSRSGYFSGPRETIDPLNSSTITKRAALQKITRQADARPEPEHKILVQNQLPRDAEHFVLQEKETDEDEVMDVSMQTASKGDKTGCSDHSEQVEQNLEAEDCAKKHDMDHDSESNPQDHQTTGRRRRRLPSSPMEDFNHREAKKACVRELFIGAETHSCSTMALMQSSTLGPSPSCPGAAAQASSEGMLEEELLTHGKQSPRLPLSNSNAKHTNQSRLAASLRGLSVRAVSSSSSISSRSAAKEEKPSVPRISRLRRLKKS</sequence>
<feature type="region of interest" description="Disordered" evidence="1">
    <location>
        <begin position="302"/>
        <end position="397"/>
    </location>
</feature>
<dbReference type="AlphaFoldDB" id="A0AAR2LNG7"/>
<dbReference type="Pfam" id="PF15744">
    <property type="entry name" value="UPF0492"/>
    <property type="match status" value="1"/>
</dbReference>
<dbReference type="GeneID" id="108413826"/>
<protein>
    <submittedName>
        <fullName evidence="2">SLX4 interacting protein</fullName>
    </submittedName>
</protein>
<dbReference type="CTD" id="128710"/>
<dbReference type="GeneTree" id="ENSGT00390000016400"/>
<dbReference type="InterPro" id="IPR031479">
    <property type="entry name" value="SLX4IP"/>
</dbReference>
<dbReference type="PANTHER" id="PTHR28557">
    <property type="entry name" value="PROTEIN SLX4IP"/>
    <property type="match status" value="1"/>
</dbReference>
<dbReference type="RefSeq" id="XP_037388966.1">
    <property type="nucleotide sequence ID" value="XM_037533069.1"/>
</dbReference>
<feature type="region of interest" description="Disordered" evidence="1">
    <location>
        <begin position="242"/>
        <end position="276"/>
    </location>
</feature>
<reference evidence="2" key="3">
    <citation type="submission" date="2025-09" db="UniProtKB">
        <authorList>
            <consortium name="Ensembl"/>
        </authorList>
    </citation>
    <scope>IDENTIFICATION</scope>
</reference>
<accession>A0AAR2LNG7</accession>
<evidence type="ECO:0000313" key="2">
    <source>
        <dbReference type="Ensembl" id="ENSPNAP00000076289.1"/>
    </source>
</evidence>
<proteinExistence type="predicted"/>
<dbReference type="PANTHER" id="PTHR28557:SF1">
    <property type="entry name" value="PROTEIN SLX4IP"/>
    <property type="match status" value="1"/>
</dbReference>
<keyword evidence="3" id="KW-1185">Reference proteome</keyword>
<reference evidence="2" key="2">
    <citation type="submission" date="2025-08" db="UniProtKB">
        <authorList>
            <consortium name="Ensembl"/>
        </authorList>
    </citation>
    <scope>IDENTIFICATION</scope>
</reference>
<evidence type="ECO:0000256" key="1">
    <source>
        <dbReference type="SAM" id="MobiDB-lite"/>
    </source>
</evidence>
<dbReference type="Ensembl" id="ENSPNAT00000079405.1">
    <property type="protein sequence ID" value="ENSPNAP00000076289.1"/>
    <property type="gene ID" value="ENSPNAG00000030375.1"/>
</dbReference>
<name>A0AAR2LNG7_PYGNA</name>
<reference evidence="2 3" key="1">
    <citation type="submission" date="2020-10" db="EMBL/GenBank/DDBJ databases">
        <title>Pygocentrus nattereri (red-bellied piranha) genome, fPygNat1, primary haplotype.</title>
        <authorList>
            <person name="Myers G."/>
            <person name="Meyer A."/>
            <person name="Karagic N."/>
            <person name="Pippel M."/>
            <person name="Winkler S."/>
            <person name="Tracey A."/>
            <person name="Wood J."/>
            <person name="Formenti G."/>
            <person name="Howe K."/>
            <person name="Fedrigo O."/>
            <person name="Jarvis E.D."/>
        </authorList>
    </citation>
    <scope>NUCLEOTIDE SEQUENCE [LARGE SCALE GENOMIC DNA]</scope>
</reference>
<dbReference type="Proteomes" id="UP001501920">
    <property type="component" value="Chromosome 22"/>
</dbReference>
<feature type="compositionally biased region" description="Polar residues" evidence="1">
    <location>
        <begin position="341"/>
        <end position="354"/>
    </location>
</feature>
<organism evidence="2 3">
    <name type="scientific">Pygocentrus nattereri</name>
    <name type="common">Red-bellied piranha</name>
    <dbReference type="NCBI Taxonomy" id="42514"/>
    <lineage>
        <taxon>Eukaryota</taxon>
        <taxon>Metazoa</taxon>
        <taxon>Chordata</taxon>
        <taxon>Craniata</taxon>
        <taxon>Vertebrata</taxon>
        <taxon>Euteleostomi</taxon>
        <taxon>Actinopterygii</taxon>
        <taxon>Neopterygii</taxon>
        <taxon>Teleostei</taxon>
        <taxon>Ostariophysi</taxon>
        <taxon>Characiformes</taxon>
        <taxon>Characoidei</taxon>
        <taxon>Pygocentrus</taxon>
    </lineage>
</organism>
<feature type="compositionally biased region" description="Low complexity" evidence="1">
    <location>
        <begin position="357"/>
        <end position="376"/>
    </location>
</feature>
<feature type="compositionally biased region" description="Basic and acidic residues" evidence="1">
    <location>
        <begin position="169"/>
        <end position="181"/>
    </location>
</feature>
<evidence type="ECO:0000313" key="3">
    <source>
        <dbReference type="Proteomes" id="UP001501920"/>
    </source>
</evidence>
<feature type="region of interest" description="Disordered" evidence="1">
    <location>
        <begin position="168"/>
        <end position="187"/>
    </location>
</feature>